<keyword evidence="1" id="KW-0472">Membrane</keyword>
<evidence type="ECO:0000313" key="3">
    <source>
        <dbReference type="RefSeq" id="WP_051378710.1"/>
    </source>
</evidence>
<dbReference type="RefSeq" id="WP_051378710.1">
    <property type="nucleotide sequence ID" value="NZ_AXWS01000013.1"/>
</dbReference>
<protein>
    <submittedName>
        <fullName evidence="3">DUF485 domain-containing protein</fullName>
    </submittedName>
</protein>
<keyword evidence="1" id="KW-1133">Transmembrane helix</keyword>
<dbReference type="Pfam" id="PF04341">
    <property type="entry name" value="DUF485"/>
    <property type="match status" value="1"/>
</dbReference>
<feature type="transmembrane region" description="Helical" evidence="1">
    <location>
        <begin position="48"/>
        <end position="69"/>
    </location>
</feature>
<reference evidence="3" key="2">
    <citation type="submission" date="2025-08" db="UniProtKB">
        <authorList>
            <consortium name="RefSeq"/>
        </authorList>
    </citation>
    <scope>IDENTIFICATION</scope>
</reference>
<evidence type="ECO:0000256" key="1">
    <source>
        <dbReference type="SAM" id="Phobius"/>
    </source>
</evidence>
<dbReference type="AlphaFoldDB" id="A0A8B6X9J0"/>
<sequence>MEEIVAEPLGFSLALTAVQVAVFFGFIALGCFAPALLRLPLPGLGLPAAFVAGLAVIVTGTVLTVLYVLRVNAAEA</sequence>
<dbReference type="Proteomes" id="UP000675920">
    <property type="component" value="Unplaced"/>
</dbReference>
<reference evidence="3" key="1">
    <citation type="journal article" date="2018" name="Nature">
        <title>Mutant phenotypes for thousands of bacterial genes of unknown function.</title>
        <authorList>
            <person name="Price M.N."/>
            <person name="Wetmore K.M."/>
            <person name="Waters R.J."/>
            <person name="Callaghan M."/>
            <person name="Ray J."/>
            <person name="Liu H."/>
            <person name="Kuehl J.V."/>
            <person name="Melnyk R.A."/>
            <person name="Lamson J.S."/>
            <person name="Suh Y."/>
            <person name="Carlson H.K."/>
            <person name="Esquivel Z."/>
            <person name="Sadeeshkumar H."/>
            <person name="Chakraborty R."/>
            <person name="Zane G.M."/>
            <person name="Rubin B.E."/>
            <person name="Wall J.D."/>
            <person name="Visel A."/>
            <person name="Bristow J."/>
            <person name="Blow M.J."/>
            <person name="Arkin A.P."/>
            <person name="Deutschbauer A.M."/>
        </authorList>
    </citation>
    <scope>NUCLEOTIDE SEQUENCE</scope>
</reference>
<keyword evidence="2" id="KW-1185">Reference proteome</keyword>
<accession>A0A8B6X9J0</accession>
<proteinExistence type="predicted"/>
<feature type="transmembrane region" description="Helical" evidence="1">
    <location>
        <begin position="12"/>
        <end position="36"/>
    </location>
</feature>
<name>A0A8B6X9J0_9BURK</name>
<keyword evidence="1" id="KW-0812">Transmembrane</keyword>
<evidence type="ECO:0000313" key="2">
    <source>
        <dbReference type="Proteomes" id="UP000675920"/>
    </source>
</evidence>
<dbReference type="InterPro" id="IPR007436">
    <property type="entry name" value="DUF485"/>
</dbReference>
<organism evidence="2 3">
    <name type="scientific">Derxia gummosa DSM 723</name>
    <dbReference type="NCBI Taxonomy" id="1121388"/>
    <lineage>
        <taxon>Bacteria</taxon>
        <taxon>Pseudomonadati</taxon>
        <taxon>Pseudomonadota</taxon>
        <taxon>Betaproteobacteria</taxon>
        <taxon>Burkholderiales</taxon>
        <taxon>Alcaligenaceae</taxon>
        <taxon>Derxia</taxon>
    </lineage>
</organism>